<dbReference type="eggNOG" id="COG4970">
    <property type="taxonomic scope" value="Bacteria"/>
</dbReference>
<dbReference type="EMBL" id="CP002353">
    <property type="protein sequence ID" value="ADV63393.1"/>
    <property type="molecule type" value="Genomic_DNA"/>
</dbReference>
<keyword evidence="1" id="KW-0472">Membrane</keyword>
<organism evidence="2 3">
    <name type="scientific">Isosphaera pallida (strain ATCC 43644 / DSM 9630 / IS1B)</name>
    <dbReference type="NCBI Taxonomy" id="575540"/>
    <lineage>
        <taxon>Bacteria</taxon>
        <taxon>Pseudomonadati</taxon>
        <taxon>Planctomycetota</taxon>
        <taxon>Planctomycetia</taxon>
        <taxon>Isosphaerales</taxon>
        <taxon>Isosphaeraceae</taxon>
        <taxon>Isosphaera</taxon>
    </lineage>
</organism>
<accession>E8R142</accession>
<name>E8R142_ISOPI</name>
<dbReference type="Pfam" id="PF07963">
    <property type="entry name" value="N_methyl"/>
    <property type="match status" value="1"/>
</dbReference>
<evidence type="ECO:0008006" key="4">
    <source>
        <dbReference type="Google" id="ProtNLM"/>
    </source>
</evidence>
<evidence type="ECO:0000313" key="2">
    <source>
        <dbReference type="EMBL" id="ADV63393.1"/>
    </source>
</evidence>
<evidence type="ECO:0000313" key="3">
    <source>
        <dbReference type="Proteomes" id="UP000008631"/>
    </source>
</evidence>
<keyword evidence="1" id="KW-0812">Transmembrane</keyword>
<dbReference type="InParanoid" id="E8R142"/>
<dbReference type="STRING" id="575540.Isop_2827"/>
<gene>
    <name evidence="2" type="ordered locus">Isop_2827</name>
</gene>
<dbReference type="InterPro" id="IPR012902">
    <property type="entry name" value="N_methyl_site"/>
</dbReference>
<proteinExistence type="predicted"/>
<dbReference type="AlphaFoldDB" id="E8R142"/>
<reference evidence="2 3" key="2">
    <citation type="journal article" date="2011" name="Stand. Genomic Sci.">
        <title>Complete genome sequence of Isosphaera pallida type strain (IS1B).</title>
        <authorList>
            <consortium name="US DOE Joint Genome Institute (JGI-PGF)"/>
            <person name="Goker M."/>
            <person name="Cleland D."/>
            <person name="Saunders E."/>
            <person name="Lapidus A."/>
            <person name="Nolan M."/>
            <person name="Lucas S."/>
            <person name="Hammon N."/>
            <person name="Deshpande S."/>
            <person name="Cheng J.F."/>
            <person name="Tapia R."/>
            <person name="Han C."/>
            <person name="Goodwin L."/>
            <person name="Pitluck S."/>
            <person name="Liolios K."/>
            <person name="Pagani I."/>
            <person name="Ivanova N."/>
            <person name="Mavromatis K."/>
            <person name="Pati A."/>
            <person name="Chen A."/>
            <person name="Palaniappan K."/>
            <person name="Land M."/>
            <person name="Hauser L."/>
            <person name="Chang Y.J."/>
            <person name="Jeffries C.D."/>
            <person name="Detter J.C."/>
            <person name="Beck B."/>
            <person name="Woyke T."/>
            <person name="Bristow J."/>
            <person name="Eisen J.A."/>
            <person name="Markowitz V."/>
            <person name="Hugenholtz P."/>
            <person name="Kyrpides N.C."/>
            <person name="Klenk H.P."/>
        </authorList>
    </citation>
    <scope>NUCLEOTIDE SEQUENCE [LARGE SCALE GENOMIC DNA]</scope>
    <source>
        <strain evidence="3">ATCC 43644 / DSM 9630 / IS1B</strain>
    </source>
</reference>
<dbReference type="OrthoDB" id="231157at2"/>
<protein>
    <recommendedName>
        <fullName evidence="4">Prepilin-type N-terminal cleavage/methylation domain-containing protein</fullName>
    </recommendedName>
</protein>
<dbReference type="Proteomes" id="UP000008631">
    <property type="component" value="Chromosome"/>
</dbReference>
<evidence type="ECO:0000256" key="1">
    <source>
        <dbReference type="SAM" id="Phobius"/>
    </source>
</evidence>
<keyword evidence="3" id="KW-1185">Reference proteome</keyword>
<keyword evidence="1" id="KW-1133">Transmembrane helix</keyword>
<dbReference type="InterPro" id="IPR045584">
    <property type="entry name" value="Pilin-like"/>
</dbReference>
<dbReference type="SUPFAM" id="SSF54523">
    <property type="entry name" value="Pili subunits"/>
    <property type="match status" value="1"/>
</dbReference>
<dbReference type="PROSITE" id="PS00409">
    <property type="entry name" value="PROKAR_NTER_METHYL"/>
    <property type="match status" value="1"/>
</dbReference>
<dbReference type="HOGENOM" id="CLU_406412_0_0_0"/>
<reference key="1">
    <citation type="submission" date="2010-11" db="EMBL/GenBank/DDBJ databases">
        <title>The complete sequence of chromosome of Isophaera pallida ATCC 43644.</title>
        <authorList>
            <consortium name="US DOE Joint Genome Institute (JGI-PGF)"/>
            <person name="Lucas S."/>
            <person name="Copeland A."/>
            <person name="Lapidus A."/>
            <person name="Bruce D."/>
            <person name="Goodwin L."/>
            <person name="Pitluck S."/>
            <person name="Kyrpides N."/>
            <person name="Mavromatis K."/>
            <person name="Pagani I."/>
            <person name="Ivanova N."/>
            <person name="Saunders E."/>
            <person name="Brettin T."/>
            <person name="Detter J.C."/>
            <person name="Han C."/>
            <person name="Tapia R."/>
            <person name="Land M."/>
            <person name="Hauser L."/>
            <person name="Markowitz V."/>
            <person name="Cheng J.-F."/>
            <person name="Hugenholtz P."/>
            <person name="Woyke T."/>
            <person name="Wu D."/>
            <person name="Eisen J.A."/>
        </authorList>
    </citation>
    <scope>NUCLEOTIDE SEQUENCE</scope>
    <source>
        <strain>ATCC 43644</strain>
    </source>
</reference>
<sequence>MVAIRRPPTPPILPNRGAPHRHRRGVTLVEMLVVVGLLTLMMSLIAVIFQGATQAVNVAQVTQDLDAQLRRLDALIRDDLEGATARFTPPLNPRDNLGYFEYGENEFADDQEEDTDDYIAFTAKAPPGRPFTGRLWVPIVPPATGFTPPGANATAVAAILERFMPITVTSEFAEIIYFMRWDVTTGTGKLYRRVLLIDPKRTEMYAAAVGPPSVLRPFGNALGPQPNSSLNTPGFYLWNLIRQAPVDTSLGLPQVEYLASWMGVNDLSVRPGPATTALVTTPDVFMPVGNTLGDLTDRHNRFMRPRFTDDYITNDGGAPAPDGKADDTNFDGLPDYYPTLYPGAPNVRVPVGARNTLDAKPFPYIYRGMDVSKPGGVTLTSPLLSLPYANNRPEDLALRLNHAPLSFGESSRYGVPRNSWLGFPTWRETAVGQLSVAGGSPIPSPLAFHSLHPINDPNNTFGSTGSQVRGVSWEGLAVFPDRMFAATPQAQDQLLRGVWEDDLIMTGVRSFDVKALDPNIKLFDELSGGAFPNVASTYVDLGYADGFLDSVLGGLNGFQRLRIKNETFAHNGWTPPRIIDGVLDPNFPQNVGDNNTAIPRLCRVWDSWSTTYTRAPQYPLSVPDIAGLNQIPPAMPSYPAPYPQALRGIQINIRVVDPRESRVRSLTIRHDFSSKL</sequence>
<dbReference type="KEGG" id="ipa:Isop_2827"/>
<feature type="transmembrane region" description="Helical" evidence="1">
    <location>
        <begin position="26"/>
        <end position="49"/>
    </location>
</feature>
<dbReference type="RefSeq" id="WP_013565681.1">
    <property type="nucleotide sequence ID" value="NC_014962.1"/>
</dbReference>